<evidence type="ECO:0000256" key="5">
    <source>
        <dbReference type="ARBA" id="ARBA00022692"/>
    </source>
</evidence>
<proteinExistence type="inferred from homology"/>
<dbReference type="Proteomes" id="UP001215503">
    <property type="component" value="Unassembled WGS sequence"/>
</dbReference>
<feature type="transmembrane region" description="Helical" evidence="8">
    <location>
        <begin position="176"/>
        <end position="200"/>
    </location>
</feature>
<keyword evidence="6 8" id="KW-1133">Transmembrane helix</keyword>
<comment type="similarity">
    <text evidence="2 8">Belongs to the lactate permease family.</text>
</comment>
<organism evidence="9 10">
    <name type="scientific">Aquibaculum arenosum</name>
    <dbReference type="NCBI Taxonomy" id="3032591"/>
    <lineage>
        <taxon>Bacteria</taxon>
        <taxon>Pseudomonadati</taxon>
        <taxon>Pseudomonadota</taxon>
        <taxon>Alphaproteobacteria</taxon>
        <taxon>Rhodospirillales</taxon>
        <taxon>Rhodovibrionaceae</taxon>
        <taxon>Aquibaculum</taxon>
    </lineage>
</organism>
<comment type="subcellular location">
    <subcellularLocation>
        <location evidence="8">Cell inner membrane</location>
        <topology evidence="8">Multi-pass membrane protein</topology>
    </subcellularLocation>
    <subcellularLocation>
        <location evidence="1">Cell membrane</location>
        <topology evidence="1">Multi-pass membrane protein</topology>
    </subcellularLocation>
</comment>
<feature type="transmembrane region" description="Helical" evidence="8">
    <location>
        <begin position="60"/>
        <end position="80"/>
    </location>
</feature>
<comment type="caution">
    <text evidence="9">The sequence shown here is derived from an EMBL/GenBank/DDBJ whole genome shotgun (WGS) entry which is preliminary data.</text>
</comment>
<keyword evidence="8" id="KW-0997">Cell inner membrane</keyword>
<evidence type="ECO:0000256" key="7">
    <source>
        <dbReference type="ARBA" id="ARBA00023136"/>
    </source>
</evidence>
<feature type="transmembrane region" description="Helical" evidence="8">
    <location>
        <begin position="273"/>
        <end position="294"/>
    </location>
</feature>
<reference evidence="9 10" key="1">
    <citation type="submission" date="2023-03" db="EMBL/GenBank/DDBJ databases">
        <title>Fodinicurvata sp. CAU 1616 isolated from sea sendiment.</title>
        <authorList>
            <person name="Kim W."/>
        </authorList>
    </citation>
    <scope>NUCLEOTIDE SEQUENCE [LARGE SCALE GENOMIC DNA]</scope>
    <source>
        <strain evidence="9 10">CAU 1616</strain>
    </source>
</reference>
<evidence type="ECO:0000256" key="2">
    <source>
        <dbReference type="ARBA" id="ARBA00010100"/>
    </source>
</evidence>
<feature type="transmembrane region" description="Helical" evidence="8">
    <location>
        <begin position="235"/>
        <end position="252"/>
    </location>
</feature>
<evidence type="ECO:0000256" key="8">
    <source>
        <dbReference type="RuleBase" id="RU365092"/>
    </source>
</evidence>
<comment type="function">
    <text evidence="8">Uptake of L-lactate across the membrane. Can also transport D-lactate and glycolate.</text>
</comment>
<keyword evidence="3 8" id="KW-0813">Transport</keyword>
<dbReference type="PANTHER" id="PTHR30003:SF0">
    <property type="entry name" value="GLYCOLATE PERMEASE GLCA-RELATED"/>
    <property type="match status" value="1"/>
</dbReference>
<evidence type="ECO:0000256" key="3">
    <source>
        <dbReference type="ARBA" id="ARBA00022448"/>
    </source>
</evidence>
<feature type="transmembrane region" description="Helical" evidence="8">
    <location>
        <begin position="142"/>
        <end position="164"/>
    </location>
</feature>
<dbReference type="EMBL" id="JARHUD010000006">
    <property type="protein sequence ID" value="MDF2096438.1"/>
    <property type="molecule type" value="Genomic_DNA"/>
</dbReference>
<feature type="transmembrane region" description="Helical" evidence="8">
    <location>
        <begin position="351"/>
        <end position="373"/>
    </location>
</feature>
<feature type="transmembrane region" description="Helical" evidence="8">
    <location>
        <begin position="107"/>
        <end position="135"/>
    </location>
</feature>
<protein>
    <recommendedName>
        <fullName evidence="8">L-lactate permease</fullName>
    </recommendedName>
</protein>
<dbReference type="PANTHER" id="PTHR30003">
    <property type="entry name" value="L-LACTATE PERMEASE"/>
    <property type="match status" value="1"/>
</dbReference>
<evidence type="ECO:0000256" key="6">
    <source>
        <dbReference type="ARBA" id="ARBA00022989"/>
    </source>
</evidence>
<keyword evidence="7 8" id="KW-0472">Membrane</keyword>
<keyword evidence="10" id="KW-1185">Reference proteome</keyword>
<gene>
    <name evidence="9" type="ORF">P2G67_10665</name>
</gene>
<feature type="transmembrane region" description="Helical" evidence="8">
    <location>
        <begin position="385"/>
        <end position="409"/>
    </location>
</feature>
<evidence type="ECO:0000313" key="10">
    <source>
        <dbReference type="Proteomes" id="UP001215503"/>
    </source>
</evidence>
<evidence type="ECO:0000313" key="9">
    <source>
        <dbReference type="EMBL" id="MDF2096438.1"/>
    </source>
</evidence>
<evidence type="ECO:0000256" key="4">
    <source>
        <dbReference type="ARBA" id="ARBA00022475"/>
    </source>
</evidence>
<name>A0ABT5YNN8_9PROT</name>
<feature type="transmembrane region" description="Helical" evidence="8">
    <location>
        <begin position="314"/>
        <end position="339"/>
    </location>
</feature>
<feature type="transmembrane region" description="Helical" evidence="8">
    <location>
        <begin position="212"/>
        <end position="229"/>
    </location>
</feature>
<keyword evidence="5 8" id="KW-0812">Transmembrane</keyword>
<dbReference type="RefSeq" id="WP_275822872.1">
    <property type="nucleotide sequence ID" value="NZ_JARHUD010000006.1"/>
</dbReference>
<feature type="transmembrane region" description="Helical" evidence="8">
    <location>
        <begin position="30"/>
        <end position="48"/>
    </location>
</feature>
<dbReference type="InterPro" id="IPR003804">
    <property type="entry name" value="Lactate_perm"/>
</dbReference>
<keyword evidence="4" id="KW-1003">Cell membrane</keyword>
<sequence length="495" mass="51084">MTLLLAASPVLLSAGALLFARQSATRAGLLGLLTAIVLALALAQFRLMPAALLDAVLRGALTTLVVAYVLLGGVLLYQVMRAGGALETLSAAVARAIPDPAHRLFTLVLGVSVFFESATGFGIGIVVCAPLFLALGFTPLRAAFLALLGQCAVPWGALAIGTILGSQLSGVPASVLGTLGVLLSWPFILLCGALAMVVAGQWRPLPKRALQLLAYAALLCAVLWLASLWVGVELAGILAGLAVTLLGLLSGRRAPVARRDSATQPEERRPQGALARALLPVSVLLLGLLLTRLWPALRELSSGLLVFEVERLGFALPLLHHPGFWMLLGAITGVFALSLSGSEVVRLSGQALRQWAVATLAVAGFLCMAQVMFDAGMIAALAERIAAALGANMLLLMPFIGALGGFLTASNAGANAMFMQFQVTSAQALAFPSDAVAAAQNAAAANATLASPGRVVLAATVTQCTGQEGRLLRWALPVVLAGTLPMPLILMWLIG</sequence>
<dbReference type="Pfam" id="PF02652">
    <property type="entry name" value="Lactate_perm"/>
    <property type="match status" value="1"/>
</dbReference>
<feature type="transmembrane region" description="Helical" evidence="8">
    <location>
        <begin position="474"/>
        <end position="494"/>
    </location>
</feature>
<evidence type="ECO:0000256" key="1">
    <source>
        <dbReference type="ARBA" id="ARBA00004651"/>
    </source>
</evidence>
<accession>A0ABT5YNN8</accession>